<keyword evidence="2" id="KW-1133">Transmembrane helix</keyword>
<evidence type="ECO:0000313" key="4">
    <source>
        <dbReference type="Proteomes" id="UP001174936"/>
    </source>
</evidence>
<comment type="caution">
    <text evidence="3">The sequence shown here is derived from an EMBL/GenBank/DDBJ whole genome shotgun (WGS) entry which is preliminary data.</text>
</comment>
<keyword evidence="2" id="KW-0472">Membrane</keyword>
<feature type="region of interest" description="Disordered" evidence="1">
    <location>
        <begin position="113"/>
        <end position="132"/>
    </location>
</feature>
<feature type="region of interest" description="Disordered" evidence="1">
    <location>
        <begin position="53"/>
        <end position="95"/>
    </location>
</feature>
<keyword evidence="2" id="KW-0812">Transmembrane</keyword>
<evidence type="ECO:0000256" key="1">
    <source>
        <dbReference type="SAM" id="MobiDB-lite"/>
    </source>
</evidence>
<accession>A0AA40CU39</accession>
<proteinExistence type="predicted"/>
<dbReference type="Proteomes" id="UP001174936">
    <property type="component" value="Unassembled WGS sequence"/>
</dbReference>
<dbReference type="InterPro" id="IPR052337">
    <property type="entry name" value="SAT4-like"/>
</dbReference>
<feature type="transmembrane region" description="Helical" evidence="2">
    <location>
        <begin position="12"/>
        <end position="32"/>
    </location>
</feature>
<sequence>MANDPDVTYTEAILGVWSIVEVNLGIVCGSAMRLKPLLRRWFPNLGLFSSQGKSAANGSPFNSWGASKQLRTDPRNTSHTYQLHSVQKGSAEPITEDRNIRVHREYDITSEIDGKNRFESDTDSTDKCHVPA</sequence>
<protein>
    <submittedName>
        <fullName evidence="3">Uncharacterized protein</fullName>
    </submittedName>
</protein>
<dbReference type="AlphaFoldDB" id="A0AA40CU39"/>
<evidence type="ECO:0000256" key="2">
    <source>
        <dbReference type="SAM" id="Phobius"/>
    </source>
</evidence>
<dbReference type="PANTHER" id="PTHR33048:SF47">
    <property type="entry name" value="INTEGRAL MEMBRANE PROTEIN-RELATED"/>
    <property type="match status" value="1"/>
</dbReference>
<reference evidence="3" key="1">
    <citation type="submission" date="2023-06" db="EMBL/GenBank/DDBJ databases">
        <title>Genome-scale phylogeny and comparative genomics of the fungal order Sordariales.</title>
        <authorList>
            <consortium name="Lawrence Berkeley National Laboratory"/>
            <person name="Hensen N."/>
            <person name="Bonometti L."/>
            <person name="Westerberg I."/>
            <person name="Brannstrom I.O."/>
            <person name="Guillou S."/>
            <person name="Cros-Aarteil S."/>
            <person name="Calhoun S."/>
            <person name="Haridas S."/>
            <person name="Kuo A."/>
            <person name="Mondo S."/>
            <person name="Pangilinan J."/>
            <person name="Riley R."/>
            <person name="Labutti K."/>
            <person name="Andreopoulos B."/>
            <person name="Lipzen A."/>
            <person name="Chen C."/>
            <person name="Yanf M."/>
            <person name="Daum C."/>
            <person name="Ng V."/>
            <person name="Clum A."/>
            <person name="Steindorff A."/>
            <person name="Ohm R."/>
            <person name="Martin F."/>
            <person name="Silar P."/>
            <person name="Natvig D."/>
            <person name="Lalanne C."/>
            <person name="Gautier V."/>
            <person name="Ament-Velasquez S.L."/>
            <person name="Kruys A."/>
            <person name="Hutchinson M.I."/>
            <person name="Powell A.J."/>
            <person name="Barry K."/>
            <person name="Miller A.N."/>
            <person name="Grigoriev I.V."/>
            <person name="Debuchy R."/>
            <person name="Gladieux P."/>
            <person name="Thoren M.H."/>
            <person name="Johannesson H."/>
        </authorList>
    </citation>
    <scope>NUCLEOTIDE SEQUENCE</scope>
    <source>
        <strain evidence="3">SMH2532-1</strain>
    </source>
</reference>
<feature type="compositionally biased region" description="Polar residues" evidence="1">
    <location>
        <begin position="53"/>
        <end position="66"/>
    </location>
</feature>
<dbReference type="EMBL" id="JAULSV010000003">
    <property type="protein sequence ID" value="KAK0649084.1"/>
    <property type="molecule type" value="Genomic_DNA"/>
</dbReference>
<name>A0AA40CU39_9PEZI</name>
<evidence type="ECO:0000313" key="3">
    <source>
        <dbReference type="EMBL" id="KAK0649084.1"/>
    </source>
</evidence>
<dbReference type="PANTHER" id="PTHR33048">
    <property type="entry name" value="PTH11-LIKE INTEGRAL MEMBRANE PROTEIN (AFU_ORTHOLOGUE AFUA_5G11245)"/>
    <property type="match status" value="1"/>
</dbReference>
<feature type="compositionally biased region" description="Polar residues" evidence="1">
    <location>
        <begin position="77"/>
        <end position="88"/>
    </location>
</feature>
<organism evidence="3 4">
    <name type="scientific">Cercophora newfieldiana</name>
    <dbReference type="NCBI Taxonomy" id="92897"/>
    <lineage>
        <taxon>Eukaryota</taxon>
        <taxon>Fungi</taxon>
        <taxon>Dikarya</taxon>
        <taxon>Ascomycota</taxon>
        <taxon>Pezizomycotina</taxon>
        <taxon>Sordariomycetes</taxon>
        <taxon>Sordariomycetidae</taxon>
        <taxon>Sordariales</taxon>
        <taxon>Lasiosphaeriaceae</taxon>
        <taxon>Cercophora</taxon>
    </lineage>
</organism>
<keyword evidence="4" id="KW-1185">Reference proteome</keyword>
<gene>
    <name evidence="3" type="ORF">B0T16DRAFT_456529</name>
</gene>